<dbReference type="InterPro" id="IPR023696">
    <property type="entry name" value="Ureohydrolase_dom_sf"/>
</dbReference>
<protein>
    <submittedName>
        <fullName evidence="6">Agmatinase family protein</fullName>
    </submittedName>
</protein>
<feature type="binding site" evidence="4">
    <location>
        <position position="158"/>
    </location>
    <ligand>
        <name>Mn(2+)</name>
        <dbReference type="ChEBI" id="CHEBI:29035"/>
        <label>1</label>
    </ligand>
</feature>
<dbReference type="InterPro" id="IPR006035">
    <property type="entry name" value="Ureohydrolase"/>
</dbReference>
<dbReference type="PROSITE" id="PS51409">
    <property type="entry name" value="ARGINASE_2"/>
    <property type="match status" value="1"/>
</dbReference>
<feature type="binding site" evidence="4">
    <location>
        <position position="183"/>
    </location>
    <ligand>
        <name>Mn(2+)</name>
        <dbReference type="ChEBI" id="CHEBI:29035"/>
        <label>1</label>
    </ligand>
</feature>
<dbReference type="RefSeq" id="WP_343335282.1">
    <property type="nucleotide sequence ID" value="NZ_JAPOHD010000065.1"/>
</dbReference>
<organism evidence="6 7">
    <name type="scientific">Draconibacterium aestuarii</name>
    <dbReference type="NCBI Taxonomy" id="2998507"/>
    <lineage>
        <taxon>Bacteria</taxon>
        <taxon>Pseudomonadati</taxon>
        <taxon>Bacteroidota</taxon>
        <taxon>Bacteroidia</taxon>
        <taxon>Marinilabiliales</taxon>
        <taxon>Prolixibacteraceae</taxon>
        <taxon>Draconibacterium</taxon>
    </lineage>
</organism>
<sequence>MVDTSAKKEFNPNGIGLKNGNFIGLPFTQENAAIVLFPVPWDVTVSYGEGTALAPDVILEASSQLDLFDLDIKEGWKKGIYFQEVNAAVMERRNVMRPKAKKYIDFLENGGDVSIDSEMNTLLDEINIECEALNYFVYRESKKLLDAGKIVGLVGGDHSTPLGYLKALSEKYSEFGVLQIDAHLDLRIAYEGFTYSHASIFNNALQITALKKLVQVGIRDCCQEEVELAENDERVKIFFDQQLNYEKFNGASWSSQCDDIIADLPGNVYISFDVDGLDPKLCPSTGTPVAGGLEFFQVTFLFNKIVESGRKIIGFDVCETGNAEWDANVAARIIYKLGLLAG</sequence>
<evidence type="ECO:0000313" key="7">
    <source>
        <dbReference type="Proteomes" id="UP001145087"/>
    </source>
</evidence>
<keyword evidence="3 5" id="KW-0378">Hydrolase</keyword>
<dbReference type="PANTHER" id="PTHR11358:SF26">
    <property type="entry name" value="GUANIDINO ACID HYDROLASE, MITOCHONDRIAL"/>
    <property type="match status" value="1"/>
</dbReference>
<name>A0A9X3FAW1_9BACT</name>
<accession>A0A9X3FAW1</accession>
<dbReference type="PIRSF" id="PIRSF036979">
    <property type="entry name" value="Arginase"/>
    <property type="match status" value="1"/>
</dbReference>
<dbReference type="SUPFAM" id="SSF52768">
    <property type="entry name" value="Arginase/deacetylase"/>
    <property type="match status" value="1"/>
</dbReference>
<evidence type="ECO:0000256" key="4">
    <source>
        <dbReference type="PIRSR" id="PIRSR036979-1"/>
    </source>
</evidence>
<dbReference type="GO" id="GO:0046872">
    <property type="term" value="F:metal ion binding"/>
    <property type="evidence" value="ECO:0007669"/>
    <property type="project" value="UniProtKB-KW"/>
</dbReference>
<feature type="binding site" evidence="4">
    <location>
        <position position="275"/>
    </location>
    <ligand>
        <name>Mn(2+)</name>
        <dbReference type="ChEBI" id="CHEBI:29035"/>
        <label>1</label>
    </ligand>
</feature>
<feature type="binding site" evidence="4">
    <location>
        <position position="181"/>
    </location>
    <ligand>
        <name>Mn(2+)</name>
        <dbReference type="ChEBI" id="CHEBI:29035"/>
        <label>1</label>
    </ligand>
</feature>
<comment type="similarity">
    <text evidence="1">Belongs to the arginase family. Agmatinase subfamily.</text>
</comment>
<feature type="binding site" evidence="4">
    <location>
        <position position="273"/>
    </location>
    <ligand>
        <name>Mn(2+)</name>
        <dbReference type="ChEBI" id="CHEBI:29035"/>
        <label>1</label>
    </ligand>
</feature>
<dbReference type="Pfam" id="PF00491">
    <property type="entry name" value="Arginase"/>
    <property type="match status" value="1"/>
</dbReference>
<dbReference type="GO" id="GO:0033389">
    <property type="term" value="P:putrescine biosynthetic process from arginine, via agmatine"/>
    <property type="evidence" value="ECO:0007669"/>
    <property type="project" value="TreeGrafter"/>
</dbReference>
<keyword evidence="2 4" id="KW-0479">Metal-binding</keyword>
<dbReference type="PANTHER" id="PTHR11358">
    <property type="entry name" value="ARGINASE/AGMATINASE"/>
    <property type="match status" value="1"/>
</dbReference>
<dbReference type="InterPro" id="IPR020855">
    <property type="entry name" value="Ureohydrolase_Mn_BS"/>
</dbReference>
<evidence type="ECO:0000256" key="3">
    <source>
        <dbReference type="ARBA" id="ARBA00022801"/>
    </source>
</evidence>
<comment type="cofactor">
    <cofactor evidence="4">
        <name>Mn(2+)</name>
        <dbReference type="ChEBI" id="CHEBI:29035"/>
    </cofactor>
    <text evidence="4">Binds 2 manganese ions per subunit.</text>
</comment>
<dbReference type="AlphaFoldDB" id="A0A9X3FAW1"/>
<keyword evidence="4" id="KW-0464">Manganese</keyword>
<dbReference type="CDD" id="cd11593">
    <property type="entry name" value="Agmatinase-like_2"/>
    <property type="match status" value="1"/>
</dbReference>
<evidence type="ECO:0000256" key="2">
    <source>
        <dbReference type="ARBA" id="ARBA00022723"/>
    </source>
</evidence>
<evidence type="ECO:0000313" key="6">
    <source>
        <dbReference type="EMBL" id="MCY1722957.1"/>
    </source>
</evidence>
<dbReference type="GO" id="GO:0008783">
    <property type="term" value="F:agmatinase activity"/>
    <property type="evidence" value="ECO:0007669"/>
    <property type="project" value="TreeGrafter"/>
</dbReference>
<evidence type="ECO:0000256" key="5">
    <source>
        <dbReference type="RuleBase" id="RU003684"/>
    </source>
</evidence>
<evidence type="ECO:0000256" key="1">
    <source>
        <dbReference type="ARBA" id="ARBA00009227"/>
    </source>
</evidence>
<proteinExistence type="inferred from homology"/>
<gene>
    <name evidence="6" type="ORF">OU798_21600</name>
</gene>
<dbReference type="PRINTS" id="PR00116">
    <property type="entry name" value="ARGINASE"/>
</dbReference>
<feature type="binding site" evidence="4">
    <location>
        <position position="185"/>
    </location>
    <ligand>
        <name>Mn(2+)</name>
        <dbReference type="ChEBI" id="CHEBI:29035"/>
        <label>1</label>
    </ligand>
</feature>
<dbReference type="PROSITE" id="PS01053">
    <property type="entry name" value="ARGINASE_1"/>
    <property type="match status" value="1"/>
</dbReference>
<dbReference type="EMBL" id="JAPOHD010000065">
    <property type="protein sequence ID" value="MCY1722957.1"/>
    <property type="molecule type" value="Genomic_DNA"/>
</dbReference>
<comment type="caution">
    <text evidence="6">The sequence shown here is derived from an EMBL/GenBank/DDBJ whole genome shotgun (WGS) entry which is preliminary data.</text>
</comment>
<keyword evidence="7" id="KW-1185">Reference proteome</keyword>
<dbReference type="Gene3D" id="3.40.800.10">
    <property type="entry name" value="Ureohydrolase domain"/>
    <property type="match status" value="1"/>
</dbReference>
<dbReference type="Proteomes" id="UP001145087">
    <property type="component" value="Unassembled WGS sequence"/>
</dbReference>
<reference evidence="6" key="1">
    <citation type="submission" date="2022-11" db="EMBL/GenBank/DDBJ databases">
        <title>Marilongibacter aestuarii gen. nov., sp. nov., isolated from tidal flat sediment.</title>
        <authorList>
            <person name="Jiayan W."/>
        </authorList>
    </citation>
    <scope>NUCLEOTIDE SEQUENCE</scope>
    <source>
        <strain evidence="6">Z1-6</strain>
    </source>
</reference>